<dbReference type="EMBL" id="CASHTH010002663">
    <property type="protein sequence ID" value="CAI8033396.1"/>
    <property type="molecule type" value="Genomic_DNA"/>
</dbReference>
<evidence type="ECO:0000313" key="5">
    <source>
        <dbReference type="EMBL" id="CAI8033396.1"/>
    </source>
</evidence>
<dbReference type="GO" id="GO:0005524">
    <property type="term" value="F:ATP binding"/>
    <property type="evidence" value="ECO:0007669"/>
    <property type="project" value="UniProtKB-KW"/>
</dbReference>
<dbReference type="PROSITE" id="PS00211">
    <property type="entry name" value="ABC_TRANSPORTER_1"/>
    <property type="match status" value="1"/>
</dbReference>
<dbReference type="Gene3D" id="3.40.50.300">
    <property type="entry name" value="P-loop containing nucleotide triphosphate hydrolases"/>
    <property type="match status" value="1"/>
</dbReference>
<feature type="domain" description="ABC transporter" evidence="4">
    <location>
        <begin position="2"/>
        <end position="203"/>
    </location>
</feature>
<dbReference type="GO" id="GO:0005886">
    <property type="term" value="C:plasma membrane"/>
    <property type="evidence" value="ECO:0007669"/>
    <property type="project" value="TreeGrafter"/>
</dbReference>
<evidence type="ECO:0000256" key="2">
    <source>
        <dbReference type="ARBA" id="ARBA00022448"/>
    </source>
</evidence>
<evidence type="ECO:0000313" key="6">
    <source>
        <dbReference type="Proteomes" id="UP001174909"/>
    </source>
</evidence>
<dbReference type="PANTHER" id="PTHR24220">
    <property type="entry name" value="IMPORT ATP-BINDING PROTEIN"/>
    <property type="match status" value="1"/>
</dbReference>
<gene>
    <name evidence="5" type="ORF">GBAR_LOCUS18837</name>
</gene>
<protein>
    <submittedName>
        <fullName evidence="5">Lipoprotein-releasing system ATP-binding protein LolD 1</fullName>
    </submittedName>
</protein>
<feature type="compositionally biased region" description="Gly residues" evidence="3">
    <location>
        <begin position="174"/>
        <end position="183"/>
    </location>
</feature>
<name>A0AA35SRI8_GEOBA</name>
<evidence type="ECO:0000256" key="1">
    <source>
        <dbReference type="ARBA" id="ARBA00005417"/>
    </source>
</evidence>
<dbReference type="CDD" id="cd03255">
    <property type="entry name" value="ABC_MJ0796_LolCDE_FtsE"/>
    <property type="match status" value="1"/>
</dbReference>
<dbReference type="InterPro" id="IPR003439">
    <property type="entry name" value="ABC_transporter-like_ATP-bd"/>
</dbReference>
<dbReference type="InterPro" id="IPR015854">
    <property type="entry name" value="ABC_transpr_LolD-like"/>
</dbReference>
<reference evidence="5" key="1">
    <citation type="submission" date="2023-03" db="EMBL/GenBank/DDBJ databases">
        <authorList>
            <person name="Steffen K."/>
            <person name="Cardenas P."/>
        </authorList>
    </citation>
    <scope>NUCLEOTIDE SEQUENCE</scope>
</reference>
<dbReference type="GO" id="GO:0016887">
    <property type="term" value="F:ATP hydrolysis activity"/>
    <property type="evidence" value="ECO:0007669"/>
    <property type="project" value="InterPro"/>
</dbReference>
<evidence type="ECO:0000259" key="4">
    <source>
        <dbReference type="PROSITE" id="PS50893"/>
    </source>
</evidence>
<dbReference type="Pfam" id="PF00005">
    <property type="entry name" value="ABC_tran"/>
    <property type="match status" value="1"/>
</dbReference>
<dbReference type="InterPro" id="IPR017871">
    <property type="entry name" value="ABC_transporter-like_CS"/>
</dbReference>
<dbReference type="PANTHER" id="PTHR24220:SF689">
    <property type="entry name" value="LIPOPROTEIN-RELEASING SYSTEM ATP-BINDING PROTEIN LOLD"/>
    <property type="match status" value="1"/>
</dbReference>
<organism evidence="5 6">
    <name type="scientific">Geodia barretti</name>
    <name type="common">Barrett's horny sponge</name>
    <dbReference type="NCBI Taxonomy" id="519541"/>
    <lineage>
        <taxon>Eukaryota</taxon>
        <taxon>Metazoa</taxon>
        <taxon>Porifera</taxon>
        <taxon>Demospongiae</taxon>
        <taxon>Heteroscleromorpha</taxon>
        <taxon>Tetractinellida</taxon>
        <taxon>Astrophorina</taxon>
        <taxon>Geodiidae</taxon>
        <taxon>Geodia</taxon>
    </lineage>
</organism>
<keyword evidence="5" id="KW-0449">Lipoprotein</keyword>
<keyword evidence="5" id="KW-0067">ATP-binding</keyword>
<dbReference type="Proteomes" id="UP001174909">
    <property type="component" value="Unassembled WGS sequence"/>
</dbReference>
<evidence type="ECO:0000256" key="3">
    <source>
        <dbReference type="SAM" id="MobiDB-lite"/>
    </source>
</evidence>
<dbReference type="GO" id="GO:0022857">
    <property type="term" value="F:transmembrane transporter activity"/>
    <property type="evidence" value="ECO:0007669"/>
    <property type="project" value="TreeGrafter"/>
</dbReference>
<proteinExistence type="inferred from homology"/>
<keyword evidence="5" id="KW-0547">Nucleotide-binding</keyword>
<dbReference type="InterPro" id="IPR027417">
    <property type="entry name" value="P-loop_NTPase"/>
</dbReference>
<feature type="region of interest" description="Disordered" evidence="3">
    <location>
        <begin position="172"/>
        <end position="204"/>
    </location>
</feature>
<dbReference type="SUPFAM" id="SSF52540">
    <property type="entry name" value="P-loop containing nucleoside triphosphate hydrolases"/>
    <property type="match status" value="1"/>
</dbReference>
<comment type="similarity">
    <text evidence="1">Belongs to the ABC transporter superfamily.</text>
</comment>
<sequence length="204" mass="21816">MLEISRLSKDYPTPRGPLYLLEDISFSLGRGDAAAIMGPSGSGKSTLLYILGTLEPPTAGDVVLEGCHPFQLAERDLARFRNRHIGFIFQDHCLLPQCSVLENVLAPTLIQKAAANYRQRALHLLDQVGLKDRMDHRPAELSGGEKQRVSMARAMIRNPSLLLCDEPTGKSGQPLGGIGGRPAGGAAPAARLHSGGGHSQFDSG</sequence>
<dbReference type="PROSITE" id="PS50893">
    <property type="entry name" value="ABC_TRANSPORTER_2"/>
    <property type="match status" value="1"/>
</dbReference>
<dbReference type="AlphaFoldDB" id="A0AA35SRI8"/>
<comment type="caution">
    <text evidence="5">The sequence shown here is derived from an EMBL/GenBank/DDBJ whole genome shotgun (WGS) entry which is preliminary data.</text>
</comment>
<keyword evidence="2" id="KW-0813">Transport</keyword>
<accession>A0AA35SRI8</accession>
<keyword evidence="6" id="KW-1185">Reference proteome</keyword>
<dbReference type="InterPro" id="IPR017911">
    <property type="entry name" value="MacB-like_ATP-bd"/>
</dbReference>